<organism evidence="2 3">
    <name type="scientific">Pholiota conissans</name>
    <dbReference type="NCBI Taxonomy" id="109636"/>
    <lineage>
        <taxon>Eukaryota</taxon>
        <taxon>Fungi</taxon>
        <taxon>Dikarya</taxon>
        <taxon>Basidiomycota</taxon>
        <taxon>Agaricomycotina</taxon>
        <taxon>Agaricomycetes</taxon>
        <taxon>Agaricomycetidae</taxon>
        <taxon>Agaricales</taxon>
        <taxon>Agaricineae</taxon>
        <taxon>Strophariaceae</taxon>
        <taxon>Pholiota</taxon>
    </lineage>
</organism>
<keyword evidence="3" id="KW-1185">Reference proteome</keyword>
<feature type="compositionally biased region" description="Low complexity" evidence="1">
    <location>
        <begin position="227"/>
        <end position="246"/>
    </location>
</feature>
<dbReference type="EMBL" id="MU156404">
    <property type="protein sequence ID" value="KAF9470032.1"/>
    <property type="molecule type" value="Genomic_DNA"/>
</dbReference>
<feature type="compositionally biased region" description="Polar residues" evidence="1">
    <location>
        <begin position="278"/>
        <end position="289"/>
    </location>
</feature>
<proteinExistence type="predicted"/>
<gene>
    <name evidence="2" type="ORF">BDN70DRAFT_940173</name>
</gene>
<reference evidence="2" key="1">
    <citation type="submission" date="2020-11" db="EMBL/GenBank/DDBJ databases">
        <authorList>
            <consortium name="DOE Joint Genome Institute"/>
            <person name="Ahrendt S."/>
            <person name="Riley R."/>
            <person name="Andreopoulos W."/>
            <person name="Labutti K."/>
            <person name="Pangilinan J."/>
            <person name="Ruiz-Duenas F.J."/>
            <person name="Barrasa J.M."/>
            <person name="Sanchez-Garcia M."/>
            <person name="Camarero S."/>
            <person name="Miyauchi S."/>
            <person name="Serrano A."/>
            <person name="Linde D."/>
            <person name="Babiker R."/>
            <person name="Drula E."/>
            <person name="Ayuso-Fernandez I."/>
            <person name="Pacheco R."/>
            <person name="Padilla G."/>
            <person name="Ferreira P."/>
            <person name="Barriuso J."/>
            <person name="Kellner H."/>
            <person name="Castanera R."/>
            <person name="Alfaro M."/>
            <person name="Ramirez L."/>
            <person name="Pisabarro A.G."/>
            <person name="Kuo A."/>
            <person name="Tritt A."/>
            <person name="Lipzen A."/>
            <person name="He G."/>
            <person name="Yan M."/>
            <person name="Ng V."/>
            <person name="Cullen D."/>
            <person name="Martin F."/>
            <person name="Rosso M.-N."/>
            <person name="Henrissat B."/>
            <person name="Hibbett D."/>
            <person name="Martinez A.T."/>
            <person name="Grigoriev I.V."/>
        </authorList>
    </citation>
    <scope>NUCLEOTIDE SEQUENCE</scope>
    <source>
        <strain evidence="2">CIRM-BRFM 674</strain>
    </source>
</reference>
<dbReference type="AlphaFoldDB" id="A0A9P6CKX3"/>
<dbReference type="Proteomes" id="UP000807469">
    <property type="component" value="Unassembled WGS sequence"/>
</dbReference>
<feature type="compositionally biased region" description="Polar residues" evidence="1">
    <location>
        <begin position="192"/>
        <end position="201"/>
    </location>
</feature>
<protein>
    <submittedName>
        <fullName evidence="2">Uncharacterized protein</fullName>
    </submittedName>
</protein>
<feature type="non-terminal residue" evidence="2">
    <location>
        <position position="1"/>
    </location>
</feature>
<evidence type="ECO:0000313" key="3">
    <source>
        <dbReference type="Proteomes" id="UP000807469"/>
    </source>
</evidence>
<feature type="region of interest" description="Disordered" evidence="1">
    <location>
        <begin position="174"/>
        <end position="289"/>
    </location>
</feature>
<evidence type="ECO:0000313" key="2">
    <source>
        <dbReference type="EMBL" id="KAF9470032.1"/>
    </source>
</evidence>
<comment type="caution">
    <text evidence="2">The sequence shown here is derived from an EMBL/GenBank/DDBJ whole genome shotgun (WGS) entry which is preliminary data.</text>
</comment>
<accession>A0A9P6CKX3</accession>
<name>A0A9P6CKX3_9AGAR</name>
<sequence>NFNGQGWDVGDSNASSLYVPNPSDFVAPPLPDTPHYSIVIGQPVGVVATLDAINIADQESFAFRHSPTWSGAVGHYSLGFHGREVRLVPVHGLNQAQQARVIQNERQAPMPTPQGTVLVPALADSAQHQHVAQAAPIQTTAVSSSTAPAPVPVHLRTANLQDVTVQQALFVQGTDRSSSTAPALAPVYPHTANPQDTSAQQAAPVEATSRPLSTAPVHAHTVNSQGTQQAAPVQATAHASSAAPAPSHRRTVNPHAHQSALIPATAHVSSAAPHLRTANPQSATANSPG</sequence>
<evidence type="ECO:0000256" key="1">
    <source>
        <dbReference type="SAM" id="MobiDB-lite"/>
    </source>
</evidence>